<dbReference type="RefSeq" id="WP_205009572.1">
    <property type="nucleotide sequence ID" value="NZ_JAFBEH010000018.1"/>
</dbReference>
<gene>
    <name evidence="6" type="ORF">JOC28_001030</name>
</gene>
<keyword evidence="3" id="KW-0804">Transcription</keyword>
<accession>A0ABS2PRR3</accession>
<dbReference type="InterPro" id="IPR009057">
    <property type="entry name" value="Homeodomain-like_sf"/>
</dbReference>
<dbReference type="Pfam" id="PF00440">
    <property type="entry name" value="TetR_N"/>
    <property type="match status" value="1"/>
</dbReference>
<reference evidence="6 7" key="1">
    <citation type="submission" date="2021-01" db="EMBL/GenBank/DDBJ databases">
        <title>Genomic Encyclopedia of Type Strains, Phase IV (KMG-IV): sequencing the most valuable type-strain genomes for metagenomic binning, comparative biology and taxonomic classification.</title>
        <authorList>
            <person name="Goeker M."/>
        </authorList>
    </citation>
    <scope>NUCLEOTIDE SEQUENCE [LARGE SCALE GENOMIC DNA]</scope>
    <source>
        <strain evidence="6 7">DSM 27382</strain>
    </source>
</reference>
<dbReference type="SUPFAM" id="SSF48498">
    <property type="entry name" value="Tetracyclin repressor-like, C-terminal domain"/>
    <property type="match status" value="1"/>
</dbReference>
<proteinExistence type="predicted"/>
<evidence type="ECO:0000259" key="5">
    <source>
        <dbReference type="PROSITE" id="PS50977"/>
    </source>
</evidence>
<dbReference type="PROSITE" id="PS50977">
    <property type="entry name" value="HTH_TETR_2"/>
    <property type="match status" value="1"/>
</dbReference>
<dbReference type="PRINTS" id="PR00455">
    <property type="entry name" value="HTHTETR"/>
</dbReference>
<protein>
    <submittedName>
        <fullName evidence="6">TetR/AcrR family transcriptional repressor of nem operon</fullName>
    </submittedName>
</protein>
<evidence type="ECO:0000256" key="2">
    <source>
        <dbReference type="ARBA" id="ARBA00023125"/>
    </source>
</evidence>
<organism evidence="6 7">
    <name type="scientific">Streptococcus loxodontisalivarius</name>
    <dbReference type="NCBI Taxonomy" id="1349415"/>
    <lineage>
        <taxon>Bacteria</taxon>
        <taxon>Bacillati</taxon>
        <taxon>Bacillota</taxon>
        <taxon>Bacilli</taxon>
        <taxon>Lactobacillales</taxon>
        <taxon>Streptococcaceae</taxon>
        <taxon>Streptococcus</taxon>
    </lineage>
</organism>
<evidence type="ECO:0000256" key="3">
    <source>
        <dbReference type="ARBA" id="ARBA00023163"/>
    </source>
</evidence>
<name>A0ABS2PRR3_9STRE</name>
<dbReference type="EMBL" id="JAFBEH010000018">
    <property type="protein sequence ID" value="MBM7642733.1"/>
    <property type="molecule type" value="Genomic_DNA"/>
</dbReference>
<comment type="caution">
    <text evidence="6">The sequence shown here is derived from an EMBL/GenBank/DDBJ whole genome shotgun (WGS) entry which is preliminary data.</text>
</comment>
<feature type="domain" description="HTH tetR-type" evidence="5">
    <location>
        <begin position="1"/>
        <end position="61"/>
    </location>
</feature>
<dbReference type="PROSITE" id="PS01081">
    <property type="entry name" value="HTH_TETR_1"/>
    <property type="match status" value="1"/>
</dbReference>
<dbReference type="PANTHER" id="PTHR47506">
    <property type="entry name" value="TRANSCRIPTIONAL REGULATORY PROTEIN"/>
    <property type="match status" value="1"/>
</dbReference>
<evidence type="ECO:0000313" key="6">
    <source>
        <dbReference type="EMBL" id="MBM7642733.1"/>
    </source>
</evidence>
<keyword evidence="2 4" id="KW-0238">DNA-binding</keyword>
<evidence type="ECO:0000256" key="4">
    <source>
        <dbReference type="PROSITE-ProRule" id="PRU00335"/>
    </source>
</evidence>
<evidence type="ECO:0000313" key="7">
    <source>
        <dbReference type="Proteomes" id="UP000697472"/>
    </source>
</evidence>
<keyword evidence="1" id="KW-0805">Transcription regulation</keyword>
<dbReference type="SUPFAM" id="SSF46689">
    <property type="entry name" value="Homeodomain-like"/>
    <property type="match status" value="1"/>
</dbReference>
<keyword evidence="7" id="KW-1185">Reference proteome</keyword>
<dbReference type="InterPro" id="IPR001647">
    <property type="entry name" value="HTH_TetR"/>
</dbReference>
<dbReference type="Proteomes" id="UP000697472">
    <property type="component" value="Unassembled WGS sequence"/>
</dbReference>
<dbReference type="InterPro" id="IPR054156">
    <property type="entry name" value="YxaF_TetR_C"/>
</dbReference>
<dbReference type="Gene3D" id="1.10.357.10">
    <property type="entry name" value="Tetracycline Repressor, domain 2"/>
    <property type="match status" value="1"/>
</dbReference>
<dbReference type="InterPro" id="IPR036271">
    <property type="entry name" value="Tet_transcr_reg_TetR-rel_C_sf"/>
</dbReference>
<dbReference type="PANTHER" id="PTHR47506:SF3">
    <property type="entry name" value="HTH-TYPE TRANSCRIPTIONAL REGULATOR LMRA"/>
    <property type="match status" value="1"/>
</dbReference>
<evidence type="ECO:0000256" key="1">
    <source>
        <dbReference type="ARBA" id="ARBA00023015"/>
    </source>
</evidence>
<feature type="DNA-binding region" description="H-T-H motif" evidence="4">
    <location>
        <begin position="24"/>
        <end position="43"/>
    </location>
</feature>
<dbReference type="Pfam" id="PF21993">
    <property type="entry name" value="TetR_C_13_2"/>
    <property type="match status" value="1"/>
</dbReference>
<sequence>MSVREDIIDQTQDLMYRQGYVATSISDIMKAANVGKGQLYHYFTSKKQIGIEVTQSLIEKWDRELFQGIFATDQSAEDKFLAMLDWVYEFHENQEGEIYYGCPMGNLIVELSAQEKDFRVLLKDFIDQWLAGTAKVLQGIHPDWSEKKSLQEASNIIATIQGSILILKVSQDLSVLTKTVNDLKEKYL</sequence>
<dbReference type="InterPro" id="IPR023772">
    <property type="entry name" value="DNA-bd_HTH_TetR-type_CS"/>
</dbReference>